<dbReference type="InterPro" id="IPR046368">
    <property type="entry name" value="Tag1"/>
</dbReference>
<keyword evidence="2" id="KW-1133">Transmembrane helix</keyword>
<evidence type="ECO:0000313" key="6">
    <source>
        <dbReference type="EMBL" id="KAK7752325.1"/>
    </source>
</evidence>
<protein>
    <recommendedName>
        <fullName evidence="8">Pre-rRNA processing protein</fullName>
    </recommendedName>
</protein>
<feature type="region of interest" description="Disordered" evidence="1">
    <location>
        <begin position="713"/>
        <end position="738"/>
    </location>
</feature>
<sequence>MSENEASPLLGPATKGRNSPPNRPDSGETTPLLSGSAGTPHYNGEHSEADRDAAASIRSRHSDVLSITPKKKSWRWASGVAMGILTAALIAIAILAFILPDTVQEYAQQAAVIEPTNLSLDSITVDGVRARIQANFRLDGSRVGSEHVRNLGRAATWVAYQLETKETEVIVYLPDYGDVLLGSAVIPPLIINLRDGETTKFDFVADIRPGSLDGIRTIANEWLEGKLKNLRLDGKADLTLRTGILPLGTHAISDTLVFEANKIPAMPKYNIGRLYVEDGPVNDSMVADVALSAFNTYPIQLDIPKLAFDILVPGCDSDDLILMADAVTSEVHVEPQSEVDVDVKGVIRELSESLTNDCPDSSSSPLDMLLKSFMHGEPATVFVRGSSRPDGDTPQWIAEILSSVTLPVPFPGRSLDGLIRNFSLTDVHFTMPDPLAEPGEPGADPEVSGTILVIAGVPDEMNFGINVTNVKARADVLYNKKKMGELNLKEWQSANSTRVEGKDSDEATLRIESRVENVPLDITDSDVFSSVLQELLFGGKPVILDIDAAVDIKVVTALGKLIVKDVPAEGKIPVKPLPKGSLGEVAPKVDSLRVLDTTSDTITLQAIVNVTNPTPYTARLPFANIHIFHNDTIIGDATLENLDIVKGPNANVVVTATWNPLMGGEKGQQIARDLLSQYLSGYNTTLTVKAHRESIPGQPILCDALSRFNATFSTPRLDTPGNGENDDDGDDGDADDDKPHFIRDATFHLLTSTATFTLVSPLAHNTVYLDSVNATAFYNHTEPVGRIVYDLPFAAPPGRSQTPRLPVSWSVGSVGYDAIRRALAGSGRLRLDAFAEVDVRLGNWQESVWYQGRGIGARIKL</sequence>
<reference evidence="6 7" key="1">
    <citation type="submission" date="2024-02" db="EMBL/GenBank/DDBJ databases">
        <title>De novo assembly and annotation of 12 fungi associated with fruit tree decline syndrome in Ontario, Canada.</title>
        <authorList>
            <person name="Sulman M."/>
            <person name="Ellouze W."/>
            <person name="Ilyukhin E."/>
        </authorList>
    </citation>
    <scope>NUCLEOTIDE SEQUENCE [LARGE SCALE GENOMIC DNA]</scope>
    <source>
        <strain evidence="6 7">M11/M66-122</strain>
    </source>
</reference>
<evidence type="ECO:0000259" key="5">
    <source>
        <dbReference type="Pfam" id="PF26153"/>
    </source>
</evidence>
<dbReference type="PANTHER" id="PTHR35895">
    <property type="entry name" value="CHROMOSOME 16, WHOLE GENOME SHOTGUN SEQUENCE"/>
    <property type="match status" value="1"/>
</dbReference>
<dbReference type="Proteomes" id="UP001320420">
    <property type="component" value="Unassembled WGS sequence"/>
</dbReference>
<evidence type="ECO:0000256" key="2">
    <source>
        <dbReference type="SAM" id="Phobius"/>
    </source>
</evidence>
<feature type="domain" description="Tag1 C-terminal" evidence="3">
    <location>
        <begin position="461"/>
        <end position="575"/>
    </location>
</feature>
<feature type="domain" description="Tag1-like fourth Ig-like" evidence="4">
    <location>
        <begin position="586"/>
        <end position="699"/>
    </location>
</feature>
<dbReference type="InterPro" id="IPR055011">
    <property type="entry name" value="Tag1_C"/>
</dbReference>
<feature type="transmembrane region" description="Helical" evidence="2">
    <location>
        <begin position="76"/>
        <end position="99"/>
    </location>
</feature>
<organism evidence="6 7">
    <name type="scientific">Diatrype stigma</name>
    <dbReference type="NCBI Taxonomy" id="117547"/>
    <lineage>
        <taxon>Eukaryota</taxon>
        <taxon>Fungi</taxon>
        <taxon>Dikarya</taxon>
        <taxon>Ascomycota</taxon>
        <taxon>Pezizomycotina</taxon>
        <taxon>Sordariomycetes</taxon>
        <taxon>Xylariomycetidae</taxon>
        <taxon>Xylariales</taxon>
        <taxon>Diatrypaceae</taxon>
        <taxon>Diatrype</taxon>
    </lineage>
</organism>
<dbReference type="InterPro" id="IPR059066">
    <property type="entry name" value="Ig_Tag1-like_5th"/>
</dbReference>
<comment type="caution">
    <text evidence="6">The sequence shown here is derived from an EMBL/GenBank/DDBJ whole genome shotgun (WGS) entry which is preliminary data.</text>
</comment>
<accession>A0AAN9UP76</accession>
<keyword evidence="2" id="KW-0812">Transmembrane</keyword>
<evidence type="ECO:0000259" key="4">
    <source>
        <dbReference type="Pfam" id="PF26150"/>
    </source>
</evidence>
<feature type="compositionally biased region" description="Basic and acidic residues" evidence="1">
    <location>
        <begin position="43"/>
        <end position="53"/>
    </location>
</feature>
<dbReference type="Pfam" id="PF26150">
    <property type="entry name" value="LEA-2_4"/>
    <property type="match status" value="1"/>
</dbReference>
<evidence type="ECO:0000313" key="7">
    <source>
        <dbReference type="Proteomes" id="UP001320420"/>
    </source>
</evidence>
<dbReference type="AlphaFoldDB" id="A0AAN9UP76"/>
<feature type="compositionally biased region" description="Acidic residues" evidence="1">
    <location>
        <begin position="724"/>
        <end position="736"/>
    </location>
</feature>
<gene>
    <name evidence="6" type="ORF">SLS62_005661</name>
</gene>
<name>A0AAN9UP76_9PEZI</name>
<dbReference type="Pfam" id="PF26153">
    <property type="entry name" value="LEA-2L_5"/>
    <property type="match status" value="1"/>
</dbReference>
<feature type="compositionally biased region" description="Polar residues" evidence="1">
    <location>
        <begin position="27"/>
        <end position="37"/>
    </location>
</feature>
<keyword evidence="2" id="KW-0472">Membrane</keyword>
<dbReference type="Pfam" id="PF26174">
    <property type="entry name" value="LEA-2_1"/>
    <property type="match status" value="1"/>
</dbReference>
<feature type="domain" description="Tag1-like fifth Ig-like" evidence="5">
    <location>
        <begin position="735"/>
        <end position="849"/>
    </location>
</feature>
<dbReference type="InterPro" id="IPR059065">
    <property type="entry name" value="Ig_Tag1-like_4th"/>
</dbReference>
<keyword evidence="7" id="KW-1185">Reference proteome</keyword>
<dbReference type="Pfam" id="PF22786">
    <property type="entry name" value="Tag1_C"/>
    <property type="match status" value="1"/>
</dbReference>
<evidence type="ECO:0000256" key="1">
    <source>
        <dbReference type="SAM" id="MobiDB-lite"/>
    </source>
</evidence>
<proteinExistence type="predicted"/>
<dbReference type="PANTHER" id="PTHR35895:SF3">
    <property type="entry name" value="PRE-RRNA PROCESSING PROTEIN"/>
    <property type="match status" value="1"/>
</dbReference>
<evidence type="ECO:0008006" key="8">
    <source>
        <dbReference type="Google" id="ProtNLM"/>
    </source>
</evidence>
<evidence type="ECO:0000259" key="3">
    <source>
        <dbReference type="Pfam" id="PF22786"/>
    </source>
</evidence>
<dbReference type="EMBL" id="JAKJXP020000039">
    <property type="protein sequence ID" value="KAK7752325.1"/>
    <property type="molecule type" value="Genomic_DNA"/>
</dbReference>
<dbReference type="GO" id="GO:0000329">
    <property type="term" value="C:fungal-type vacuole membrane"/>
    <property type="evidence" value="ECO:0007669"/>
    <property type="project" value="InterPro"/>
</dbReference>
<feature type="region of interest" description="Disordered" evidence="1">
    <location>
        <begin position="1"/>
        <end position="55"/>
    </location>
</feature>